<keyword evidence="2" id="KW-1185">Reference proteome</keyword>
<reference evidence="1 2" key="1">
    <citation type="submission" date="2014-06" db="EMBL/GenBank/DDBJ databases">
        <authorList>
            <consortium name="DOE Joint Genome Institute"/>
            <person name="Kuo A."/>
            <person name="Kohler A."/>
            <person name="Nagy L.G."/>
            <person name="Floudas D."/>
            <person name="Copeland A."/>
            <person name="Barry K.W."/>
            <person name="Cichocki N."/>
            <person name="Veneault-Fourrey C."/>
            <person name="LaButti K."/>
            <person name="Lindquist E.A."/>
            <person name="Lipzen A."/>
            <person name="Lundell T."/>
            <person name="Morin E."/>
            <person name="Murat C."/>
            <person name="Sun H."/>
            <person name="Tunlid A."/>
            <person name="Henrissat B."/>
            <person name="Grigoriev I.V."/>
            <person name="Hibbett D.S."/>
            <person name="Martin F."/>
            <person name="Nordberg H.P."/>
            <person name="Cantor M.N."/>
            <person name="Hua S.X."/>
        </authorList>
    </citation>
    <scope>NUCLEOTIDE SEQUENCE [LARGE SCALE GENOMIC DNA]</scope>
    <source>
        <strain evidence="1 2">ATCC 200175</strain>
    </source>
</reference>
<dbReference type="OrthoDB" id="410267at2759"/>
<dbReference type="HOGENOM" id="CLU_2831868_0_0_1"/>
<protein>
    <submittedName>
        <fullName evidence="1">Uncharacterized protein</fullName>
    </submittedName>
</protein>
<evidence type="ECO:0000313" key="2">
    <source>
        <dbReference type="Proteomes" id="UP000053647"/>
    </source>
</evidence>
<dbReference type="Proteomes" id="UP000053647">
    <property type="component" value="Unassembled WGS sequence"/>
</dbReference>
<evidence type="ECO:0000313" key="1">
    <source>
        <dbReference type="EMBL" id="KIJ14102.1"/>
    </source>
</evidence>
<reference evidence="2" key="2">
    <citation type="submission" date="2015-01" db="EMBL/GenBank/DDBJ databases">
        <title>Evolutionary Origins and Diversification of the Mycorrhizal Mutualists.</title>
        <authorList>
            <consortium name="DOE Joint Genome Institute"/>
            <consortium name="Mycorrhizal Genomics Consortium"/>
            <person name="Kohler A."/>
            <person name="Kuo A."/>
            <person name="Nagy L.G."/>
            <person name="Floudas D."/>
            <person name="Copeland A."/>
            <person name="Barry K.W."/>
            <person name="Cichocki N."/>
            <person name="Veneault-Fourrey C."/>
            <person name="LaButti K."/>
            <person name="Lindquist E.A."/>
            <person name="Lipzen A."/>
            <person name="Lundell T."/>
            <person name="Morin E."/>
            <person name="Murat C."/>
            <person name="Riley R."/>
            <person name="Ohm R."/>
            <person name="Sun H."/>
            <person name="Tunlid A."/>
            <person name="Henrissat B."/>
            <person name="Grigoriev I.V."/>
            <person name="Hibbett D.S."/>
            <person name="Martin F."/>
        </authorList>
    </citation>
    <scope>NUCLEOTIDE SEQUENCE [LARGE SCALE GENOMIC DNA]</scope>
    <source>
        <strain evidence="2">ATCC 200175</strain>
    </source>
</reference>
<sequence length="66" mass="7307">MASCSGVHSEHREFTGLISIGLISDVMRNRLHAPCAYCLCIVSSLYHFTGICDWDFVSSVSGWRAL</sequence>
<accession>A0A0C9U3N3</accession>
<gene>
    <name evidence="1" type="ORF">PAXINDRAFT_169937</name>
</gene>
<dbReference type="EMBL" id="KN819345">
    <property type="protein sequence ID" value="KIJ14102.1"/>
    <property type="molecule type" value="Genomic_DNA"/>
</dbReference>
<proteinExistence type="predicted"/>
<dbReference type="AlphaFoldDB" id="A0A0C9U3N3"/>
<name>A0A0C9U3N3_PAXIN</name>
<organism evidence="1 2">
    <name type="scientific">Paxillus involutus ATCC 200175</name>
    <dbReference type="NCBI Taxonomy" id="664439"/>
    <lineage>
        <taxon>Eukaryota</taxon>
        <taxon>Fungi</taxon>
        <taxon>Dikarya</taxon>
        <taxon>Basidiomycota</taxon>
        <taxon>Agaricomycotina</taxon>
        <taxon>Agaricomycetes</taxon>
        <taxon>Agaricomycetidae</taxon>
        <taxon>Boletales</taxon>
        <taxon>Paxilineae</taxon>
        <taxon>Paxillaceae</taxon>
        <taxon>Paxillus</taxon>
    </lineage>
</organism>